<keyword evidence="2" id="KW-1185">Reference proteome</keyword>
<organism evidence="1 2">
    <name type="scientific">Ambrosiozyma monospora</name>
    <name type="common">Yeast</name>
    <name type="synonym">Endomycopsis monosporus</name>
    <dbReference type="NCBI Taxonomy" id="43982"/>
    <lineage>
        <taxon>Eukaryota</taxon>
        <taxon>Fungi</taxon>
        <taxon>Dikarya</taxon>
        <taxon>Ascomycota</taxon>
        <taxon>Saccharomycotina</taxon>
        <taxon>Pichiomycetes</taxon>
        <taxon>Pichiales</taxon>
        <taxon>Pichiaceae</taxon>
        <taxon>Ambrosiozyma</taxon>
    </lineage>
</organism>
<evidence type="ECO:0000313" key="1">
    <source>
        <dbReference type="EMBL" id="GME85151.1"/>
    </source>
</evidence>
<sequence>MEQDWRRIDVDAYDPDQQYQPDPIDVPVYTLQALEPKLQQIRGLLSRGSALDSLRLAIDSPPYADEPSVKKQYLLGVLEVLNNIKQTEINGVIKQLTLDEIDVLIKFVYSLMALKEGQKSGGVLLGWFDKTIEAVGEGPVVRYLSDPLKL</sequence>
<comment type="caution">
    <text evidence="1">The sequence shown here is derived from an EMBL/GenBank/DDBJ whole genome shotgun (WGS) entry which is preliminary data.</text>
</comment>
<accession>A0ACB5TBQ9</accession>
<dbReference type="EMBL" id="BSXS01006161">
    <property type="protein sequence ID" value="GME85151.1"/>
    <property type="molecule type" value="Genomic_DNA"/>
</dbReference>
<dbReference type="Proteomes" id="UP001165064">
    <property type="component" value="Unassembled WGS sequence"/>
</dbReference>
<reference evidence="1" key="1">
    <citation type="submission" date="2023-04" db="EMBL/GenBank/DDBJ databases">
        <title>Ambrosiozyma monospora NBRC 10751.</title>
        <authorList>
            <person name="Ichikawa N."/>
            <person name="Sato H."/>
            <person name="Tonouchi N."/>
        </authorList>
    </citation>
    <scope>NUCLEOTIDE SEQUENCE</scope>
    <source>
        <strain evidence="1">NBRC 10751</strain>
    </source>
</reference>
<gene>
    <name evidence="1" type="ORF">Amon02_000741500</name>
</gene>
<evidence type="ECO:0000313" key="2">
    <source>
        <dbReference type="Proteomes" id="UP001165064"/>
    </source>
</evidence>
<name>A0ACB5TBQ9_AMBMO</name>
<proteinExistence type="predicted"/>
<protein>
    <submittedName>
        <fullName evidence="1">Unnamed protein product</fullName>
    </submittedName>
</protein>